<name>Q840U3_BORGR</name>
<dbReference type="Gene3D" id="3.90.930.1">
    <property type="match status" value="1"/>
</dbReference>
<dbReference type="PROSITE" id="PS51257">
    <property type="entry name" value="PROKAR_LIPOPROTEIN"/>
    <property type="match status" value="1"/>
</dbReference>
<comment type="subcellular location">
    <subcellularLocation>
        <location evidence="2">Cell outer membrane</location>
        <topology evidence="2">Lipid-anchor</topology>
    </subcellularLocation>
    <subcellularLocation>
        <location evidence="1">Cell surface</location>
    </subcellularLocation>
</comment>
<dbReference type="Pfam" id="PF00820">
    <property type="entry name" value="Lipoprotein_1"/>
    <property type="match status" value="1"/>
</dbReference>
<reference evidence="10" key="1">
    <citation type="journal article" date="2005" name="Microbiol. Immunol.">
        <title>Diversity of Borrelia burgdorferi sensu lato in Russian Far East.</title>
        <authorList>
            <person name="Mediannikov O.Y."/>
            <person name="Ivanov L."/>
            <person name="Zdanovskaya N."/>
            <person name="Vorobyova R."/>
            <person name="Sidelnikov Y."/>
            <person name="Fournier P.E."/>
            <person name="Tarasevich I."/>
            <person name="Raoult D."/>
        </authorList>
    </citation>
    <scope>NUCLEOTIDE SEQUENCE</scope>
    <source>
        <strain evidence="10">Khab457</strain>
        <plasmid evidence="10">lp54</plasmid>
    </source>
</reference>
<protein>
    <recommendedName>
        <fullName evidence="9">Outer surface protein A</fullName>
    </recommendedName>
</protein>
<organism evidence="10">
    <name type="scientific">Borreliella garinii</name>
    <name type="common">Borrelia garinii</name>
    <dbReference type="NCBI Taxonomy" id="29519"/>
    <lineage>
        <taxon>Bacteria</taxon>
        <taxon>Pseudomonadati</taxon>
        <taxon>Spirochaetota</taxon>
        <taxon>Spirochaetia</taxon>
        <taxon>Spirochaetales</taxon>
        <taxon>Borreliaceae</taxon>
        <taxon>Borreliella</taxon>
    </lineage>
</organism>
<dbReference type="EMBL" id="AY260455">
    <property type="protein sequence ID" value="AAO91921.1"/>
    <property type="molecule type" value="Genomic_DNA"/>
</dbReference>
<evidence type="ECO:0000256" key="2">
    <source>
        <dbReference type="ARBA" id="ARBA00004459"/>
    </source>
</evidence>
<sequence length="274" mass="29673">MKKYLLGIGLILALIACKQNVSSLDEKNSVSVDLPGGMQVLVSKEKDKDGKYSLMATVDKLELKGTSDKNNGSGTLEGEKTDKSKAKLTIAEDLSKTTFEIFKEDGKTLVSKKVTLKDKSSTEEKFNAKGEASEKTIVRANGTRLEYTDIKSDKTGKAKEVLKDFALEGTLAADGKTTLKVTEGTVVLSKHISNSGEITVELNDSDTTQATKKTGTWDSKTSTLTISVNSRKTKNLVFTKEDTITVQKYDSAGTNLEGKAVEITTLKELKDALK</sequence>
<evidence type="ECO:0000313" key="10">
    <source>
        <dbReference type="EMBL" id="AAO91921.1"/>
    </source>
</evidence>
<evidence type="ECO:0000256" key="6">
    <source>
        <dbReference type="ARBA" id="ARBA00023237"/>
    </source>
</evidence>
<dbReference type="GO" id="GO:0009279">
    <property type="term" value="C:cell outer membrane"/>
    <property type="evidence" value="ECO:0007669"/>
    <property type="project" value="UniProtKB-SubCell"/>
</dbReference>
<dbReference type="SUPFAM" id="SSF51087">
    <property type="entry name" value="Outer surface protein"/>
    <property type="match status" value="1"/>
</dbReference>
<evidence type="ECO:0000256" key="5">
    <source>
        <dbReference type="ARBA" id="ARBA00023139"/>
    </source>
</evidence>
<evidence type="ECO:0000256" key="1">
    <source>
        <dbReference type="ARBA" id="ARBA00004241"/>
    </source>
</evidence>
<evidence type="ECO:0000256" key="9">
    <source>
        <dbReference type="ARBA" id="ARBA00070026"/>
    </source>
</evidence>
<evidence type="ECO:0000256" key="7">
    <source>
        <dbReference type="ARBA" id="ARBA00023288"/>
    </source>
</evidence>
<gene>
    <name evidence="10" type="primary">ospA</name>
</gene>
<evidence type="ECO:0000256" key="4">
    <source>
        <dbReference type="ARBA" id="ARBA00023136"/>
    </source>
</evidence>
<accession>Q840U3</accession>
<comment type="similarity">
    <text evidence="8">Belongs to the OspA lipoprotein family.</text>
</comment>
<keyword evidence="3" id="KW-0732">Signal</keyword>
<dbReference type="GO" id="GO:0009986">
    <property type="term" value="C:cell surface"/>
    <property type="evidence" value="ECO:0007669"/>
    <property type="project" value="UniProtKB-SubCell"/>
</dbReference>
<evidence type="ECO:0000256" key="8">
    <source>
        <dbReference type="ARBA" id="ARBA00060978"/>
    </source>
</evidence>
<dbReference type="FunFam" id="2.40.128.160:FF:000001">
    <property type="entry name" value="Outer surface protein A"/>
    <property type="match status" value="1"/>
</dbReference>
<keyword evidence="7" id="KW-0449">Lipoprotein</keyword>
<evidence type="ECO:0000256" key="3">
    <source>
        <dbReference type="ARBA" id="ARBA00022729"/>
    </source>
</evidence>
<dbReference type="Gene3D" id="2.40.128.160">
    <property type="entry name" value="C1 set domains (antibody constant domain-like)"/>
    <property type="match status" value="1"/>
</dbReference>
<keyword evidence="10" id="KW-0614">Plasmid</keyword>
<reference evidence="11" key="2">
    <citation type="submission" date="2006-02" db="EMBL/GenBank/DDBJ databases">
        <title>ospA heterogeneity of B. burgdorferi s.l.</title>
        <authorList>
            <person name="Schulte-Spechtel U.C."/>
        </authorList>
    </citation>
    <scope>NUCLEOTIDE SEQUENCE</scope>
    <source>
        <strain evidence="11">IP 90</strain>
    </source>
</reference>
<dbReference type="EMBL" id="AM184123">
    <property type="protein sequence ID" value="CAJ75754.1"/>
    <property type="molecule type" value="Genomic_DNA"/>
</dbReference>
<evidence type="ECO:0000313" key="11">
    <source>
        <dbReference type="EMBL" id="CAJ75754.1"/>
    </source>
</evidence>
<dbReference type="AlphaFoldDB" id="Q840U3"/>
<dbReference type="PRINTS" id="PR00968">
    <property type="entry name" value="OUTRSURFACE"/>
</dbReference>
<proteinExistence type="inferred from homology"/>
<keyword evidence="4" id="KW-0472">Membrane</keyword>
<geneLocation type="plasmid" evidence="10">
    <name>lp54</name>
</geneLocation>
<dbReference type="InterPro" id="IPR001809">
    <property type="entry name" value="OM_lipoprot_Borrelia"/>
</dbReference>
<dbReference type="InterPro" id="IPR023322">
    <property type="entry name" value="OM_lipoprot_dom_sf"/>
</dbReference>
<keyword evidence="5" id="KW-0564">Palmitate</keyword>
<keyword evidence="6" id="KW-0998">Cell outer membrane</keyword>